<dbReference type="EMBL" id="JAKLTR010000018">
    <property type="protein sequence ID" value="MCG2617136.1"/>
    <property type="molecule type" value="Genomic_DNA"/>
</dbReference>
<keyword evidence="2 7" id="KW-0813">Transport</keyword>
<comment type="subcellular location">
    <subcellularLocation>
        <location evidence="1 7">Cell outer membrane</location>
        <topology evidence="1 7">Multi-pass membrane protein</topology>
    </subcellularLocation>
</comment>
<comment type="caution">
    <text evidence="10">The sequence shown here is derived from an EMBL/GenBank/DDBJ whole genome shotgun (WGS) entry which is preliminary data.</text>
</comment>
<keyword evidence="4 7" id="KW-0812">Transmembrane</keyword>
<dbReference type="Gene3D" id="2.60.40.1120">
    <property type="entry name" value="Carboxypeptidase-like, regulatory domain"/>
    <property type="match status" value="1"/>
</dbReference>
<keyword evidence="5 7" id="KW-0472">Membrane</keyword>
<dbReference type="NCBIfam" id="TIGR04056">
    <property type="entry name" value="OMP_RagA_SusC"/>
    <property type="match status" value="1"/>
</dbReference>
<evidence type="ECO:0000256" key="5">
    <source>
        <dbReference type="ARBA" id="ARBA00023136"/>
    </source>
</evidence>
<dbReference type="PROSITE" id="PS52016">
    <property type="entry name" value="TONB_DEPENDENT_REC_3"/>
    <property type="match status" value="1"/>
</dbReference>
<proteinExistence type="inferred from homology"/>
<dbReference type="InterPro" id="IPR012910">
    <property type="entry name" value="Plug_dom"/>
</dbReference>
<dbReference type="InterPro" id="IPR023996">
    <property type="entry name" value="TonB-dep_OMP_SusC/RagA"/>
</dbReference>
<dbReference type="NCBIfam" id="TIGR04057">
    <property type="entry name" value="SusC_RagA_signa"/>
    <property type="match status" value="1"/>
</dbReference>
<dbReference type="Gene3D" id="2.170.130.10">
    <property type="entry name" value="TonB-dependent receptor, plug domain"/>
    <property type="match status" value="1"/>
</dbReference>
<dbReference type="InterPro" id="IPR037066">
    <property type="entry name" value="Plug_dom_sf"/>
</dbReference>
<dbReference type="InterPro" id="IPR036942">
    <property type="entry name" value="Beta-barrel_TonB_sf"/>
</dbReference>
<dbReference type="RefSeq" id="WP_237875673.1">
    <property type="nucleotide sequence ID" value="NZ_JAKLTR010000018.1"/>
</dbReference>
<accession>A0ABS9KXQ8</accession>
<evidence type="ECO:0000256" key="4">
    <source>
        <dbReference type="ARBA" id="ARBA00022692"/>
    </source>
</evidence>
<evidence type="ECO:0000256" key="2">
    <source>
        <dbReference type="ARBA" id="ARBA00022448"/>
    </source>
</evidence>
<dbReference type="Pfam" id="PF13715">
    <property type="entry name" value="CarbopepD_reg_2"/>
    <property type="match status" value="1"/>
</dbReference>
<evidence type="ECO:0000256" key="6">
    <source>
        <dbReference type="ARBA" id="ARBA00023237"/>
    </source>
</evidence>
<feature type="chain" id="PRO_5045601587" evidence="8">
    <location>
        <begin position="21"/>
        <end position="1044"/>
    </location>
</feature>
<organism evidence="10 11">
    <name type="scientific">Terrimonas ginsenosidimutans</name>
    <dbReference type="NCBI Taxonomy" id="2908004"/>
    <lineage>
        <taxon>Bacteria</taxon>
        <taxon>Pseudomonadati</taxon>
        <taxon>Bacteroidota</taxon>
        <taxon>Chitinophagia</taxon>
        <taxon>Chitinophagales</taxon>
        <taxon>Chitinophagaceae</taxon>
        <taxon>Terrimonas</taxon>
    </lineage>
</organism>
<dbReference type="SUPFAM" id="SSF56935">
    <property type="entry name" value="Porins"/>
    <property type="match status" value="1"/>
</dbReference>
<keyword evidence="8" id="KW-0732">Signal</keyword>
<evidence type="ECO:0000313" key="11">
    <source>
        <dbReference type="Proteomes" id="UP001165367"/>
    </source>
</evidence>
<evidence type="ECO:0000256" key="1">
    <source>
        <dbReference type="ARBA" id="ARBA00004571"/>
    </source>
</evidence>
<name>A0ABS9KXQ8_9BACT</name>
<dbReference type="Proteomes" id="UP001165367">
    <property type="component" value="Unassembled WGS sequence"/>
</dbReference>
<dbReference type="Pfam" id="PF07715">
    <property type="entry name" value="Plug"/>
    <property type="match status" value="1"/>
</dbReference>
<evidence type="ECO:0000313" key="10">
    <source>
        <dbReference type="EMBL" id="MCG2617136.1"/>
    </source>
</evidence>
<dbReference type="InterPro" id="IPR023997">
    <property type="entry name" value="TonB-dep_OMP_SusC/RagA_CS"/>
</dbReference>
<reference evidence="10" key="1">
    <citation type="submission" date="2022-01" db="EMBL/GenBank/DDBJ databases">
        <authorList>
            <person name="Jo J.-H."/>
            <person name="Im W.-T."/>
        </authorList>
    </citation>
    <scope>NUCLEOTIDE SEQUENCE</scope>
    <source>
        <strain evidence="10">NA20</strain>
    </source>
</reference>
<evidence type="ECO:0000256" key="3">
    <source>
        <dbReference type="ARBA" id="ARBA00022452"/>
    </source>
</evidence>
<dbReference type="SUPFAM" id="SSF49464">
    <property type="entry name" value="Carboxypeptidase regulatory domain-like"/>
    <property type="match status" value="1"/>
</dbReference>
<protein>
    <submittedName>
        <fullName evidence="10">SusC/RagA family TonB-linked outer membrane protein</fullName>
    </submittedName>
</protein>
<keyword evidence="6 7" id="KW-0998">Cell outer membrane</keyword>
<dbReference type="Gene3D" id="2.40.170.20">
    <property type="entry name" value="TonB-dependent receptor, beta-barrel domain"/>
    <property type="match status" value="1"/>
</dbReference>
<dbReference type="InterPro" id="IPR039426">
    <property type="entry name" value="TonB-dep_rcpt-like"/>
</dbReference>
<evidence type="ECO:0000259" key="9">
    <source>
        <dbReference type="Pfam" id="PF07715"/>
    </source>
</evidence>
<feature type="domain" description="TonB-dependent receptor plug" evidence="9">
    <location>
        <begin position="114"/>
        <end position="218"/>
    </location>
</feature>
<keyword evidence="3 7" id="KW-1134">Transmembrane beta strand</keyword>
<feature type="signal peptide" evidence="8">
    <location>
        <begin position="1"/>
        <end position="20"/>
    </location>
</feature>
<keyword evidence="11" id="KW-1185">Reference proteome</keyword>
<evidence type="ECO:0000256" key="8">
    <source>
        <dbReference type="SAM" id="SignalP"/>
    </source>
</evidence>
<evidence type="ECO:0000256" key="7">
    <source>
        <dbReference type="PROSITE-ProRule" id="PRU01360"/>
    </source>
</evidence>
<dbReference type="InterPro" id="IPR008969">
    <property type="entry name" value="CarboxyPept-like_regulatory"/>
</dbReference>
<gene>
    <name evidence="10" type="ORF">LZZ85_22765</name>
</gene>
<sequence length="1044" mass="114679">MRKIASMLAVLLLLCTLAIAQTRTVKGVVRDEKGDPIPFATVSELGSSNGTTTDEKGVFSIKISAAGQLSITATGFNPTTVTPGAGDVTATLSIRTGELQEVVVTTALGLSKTKKSIGYSTQTVSAEDLNKIRSTDIAAALAGKVSGLQVLGTPSSNFGEGNIRIRGASSLTGGNPIYVVDGTVVNLSAVNLDDVEQLTVLKGPSATAIYGFRGANGVILITTKKGKKRAPSVSINSLTEVGKVSLLPKYQNEYGGGYSTDWETFEFNPAVHPADWAAFDGQKIVDYGADESWGPKMDGTPHRSAYSWYPGADFGKLTPFSPAPNSVRDFYENTIRLNNNIVFEGGGQNSTYRLSYNSRYTTLPFPNTRKNENIFSLKGAIDITPKLTVSSNVNFLNIAQTGERTEGYTNDGQNISQNFNQWWQRQIDTRQLRDYKNPAGGFKTWNIRSPIDPRPAYWDNIYYQVYESFKRAWSNRIYGDVSMSYKILNDLKASVIFRANVLNYSDDARIASGGLELDRYALNNGQTGEYNSEFLIEYKKRFGKFGWEQFVGGNMRKDFRRANGSNTVGGLSVPGLYSITASKDRPNATNTWNDYRINSLYARGTFDYGNFIFLDYSLRNDWSSALPSESRSYLYPSVSLSFVFTDLMKSSSITNVLSYGKLRASYGRVGSDLDPYQLNVAYGLTPQGSLTTMSVPTTVFDPTIKPSLSREYEFGTELQFFKNRLGIDFSYYNKEGKDQILPLTVTPSSGSSSVFINAGLIRSKGWDLIVNATPVRNSDFKWDIQFNFSRNRSEVIDLDTSRGLRNYNLGTAAFGPSVNSRVGEQWATYVGRKLRIDAKTGLPVVNAAGLYQTDANQVLGSALPDYTGGMLTTFSYKGISLSATFAAQFGGKLFSTTKMWLLYSGLSDQTIGNNDKGFPIRDAVADGGGIRVDGVLADGTAVTKYVDPQVYYGNLQTVQSEFLIDADYFKMTEARVGYSLPVSRWTKLVKSANLALFIRNPWLIHAPAKKWGIDPAELENANSFYEGGQLPQVRSYGINLSIGF</sequence>
<comment type="similarity">
    <text evidence="7">Belongs to the TonB-dependent receptor family.</text>
</comment>